<keyword evidence="1" id="KW-1133">Transmembrane helix</keyword>
<feature type="non-terminal residue" evidence="3">
    <location>
        <position position="1"/>
    </location>
</feature>
<name>A0A2H3JXY0_WOLCO</name>
<keyword evidence="2" id="KW-0732">Signal</keyword>
<gene>
    <name evidence="3" type="ORF">WOLCODRAFT_78060</name>
</gene>
<keyword evidence="1" id="KW-0812">Transmembrane</keyword>
<evidence type="ECO:0000313" key="4">
    <source>
        <dbReference type="Proteomes" id="UP000218811"/>
    </source>
</evidence>
<dbReference type="Proteomes" id="UP000218811">
    <property type="component" value="Unassembled WGS sequence"/>
</dbReference>
<dbReference type="EMBL" id="KB468168">
    <property type="protein sequence ID" value="PCH44843.1"/>
    <property type="molecule type" value="Genomic_DNA"/>
</dbReference>
<evidence type="ECO:0000313" key="3">
    <source>
        <dbReference type="EMBL" id="PCH44843.1"/>
    </source>
</evidence>
<proteinExistence type="predicted"/>
<evidence type="ECO:0008006" key="5">
    <source>
        <dbReference type="Google" id="ProtNLM"/>
    </source>
</evidence>
<evidence type="ECO:0000256" key="2">
    <source>
        <dbReference type="SAM" id="SignalP"/>
    </source>
</evidence>
<protein>
    <recommendedName>
        <fullName evidence="5">ABC transmembrane type-1 domain-containing protein</fullName>
    </recommendedName>
</protein>
<sequence length="102" mass="11318">VFSALRMYAVCNRSWLLSAVTLFLGLAPAVANIVSKEILTYTSEAFHQHNVMSDVDIIARTSVILADAMVIIATWCRTRTYRSRLARSGKVTLSDILLKDGE</sequence>
<feature type="transmembrane region" description="Helical" evidence="1">
    <location>
        <begin position="57"/>
        <end position="76"/>
    </location>
</feature>
<dbReference type="OrthoDB" id="2757492at2759"/>
<keyword evidence="1" id="KW-0472">Membrane</keyword>
<accession>A0A2H3JXY0</accession>
<dbReference type="AlphaFoldDB" id="A0A2H3JXY0"/>
<reference evidence="3 4" key="1">
    <citation type="journal article" date="2012" name="Science">
        <title>The Paleozoic origin of enzymatic lignin decomposition reconstructed from 31 fungal genomes.</title>
        <authorList>
            <person name="Floudas D."/>
            <person name="Binder M."/>
            <person name="Riley R."/>
            <person name="Barry K."/>
            <person name="Blanchette R.A."/>
            <person name="Henrissat B."/>
            <person name="Martinez A.T."/>
            <person name="Otillar R."/>
            <person name="Spatafora J.W."/>
            <person name="Yadav J.S."/>
            <person name="Aerts A."/>
            <person name="Benoit I."/>
            <person name="Boyd A."/>
            <person name="Carlson A."/>
            <person name="Copeland A."/>
            <person name="Coutinho P.M."/>
            <person name="de Vries R.P."/>
            <person name="Ferreira P."/>
            <person name="Findley K."/>
            <person name="Foster B."/>
            <person name="Gaskell J."/>
            <person name="Glotzer D."/>
            <person name="Gorecki P."/>
            <person name="Heitman J."/>
            <person name="Hesse C."/>
            <person name="Hori C."/>
            <person name="Igarashi K."/>
            <person name="Jurgens J.A."/>
            <person name="Kallen N."/>
            <person name="Kersten P."/>
            <person name="Kohler A."/>
            <person name="Kuees U."/>
            <person name="Kumar T.K.A."/>
            <person name="Kuo A."/>
            <person name="LaButti K."/>
            <person name="Larrondo L.F."/>
            <person name="Lindquist E."/>
            <person name="Ling A."/>
            <person name="Lombard V."/>
            <person name="Lucas S."/>
            <person name="Lundell T."/>
            <person name="Martin R."/>
            <person name="McLaughlin D.J."/>
            <person name="Morgenstern I."/>
            <person name="Morin E."/>
            <person name="Murat C."/>
            <person name="Nagy L.G."/>
            <person name="Nolan M."/>
            <person name="Ohm R.A."/>
            <person name="Patyshakuliyeva A."/>
            <person name="Rokas A."/>
            <person name="Ruiz-Duenas F.J."/>
            <person name="Sabat G."/>
            <person name="Salamov A."/>
            <person name="Samejima M."/>
            <person name="Schmutz J."/>
            <person name="Slot J.C."/>
            <person name="St John F."/>
            <person name="Stenlid J."/>
            <person name="Sun H."/>
            <person name="Sun S."/>
            <person name="Syed K."/>
            <person name="Tsang A."/>
            <person name="Wiebenga A."/>
            <person name="Young D."/>
            <person name="Pisabarro A."/>
            <person name="Eastwood D.C."/>
            <person name="Martin F."/>
            <person name="Cullen D."/>
            <person name="Grigoriev I.V."/>
            <person name="Hibbett D.S."/>
        </authorList>
    </citation>
    <scope>NUCLEOTIDE SEQUENCE [LARGE SCALE GENOMIC DNA]</scope>
    <source>
        <strain evidence="3 4">MD-104</strain>
    </source>
</reference>
<organism evidence="3 4">
    <name type="scientific">Wolfiporia cocos (strain MD-104)</name>
    <name type="common">Brown rot fungus</name>
    <dbReference type="NCBI Taxonomy" id="742152"/>
    <lineage>
        <taxon>Eukaryota</taxon>
        <taxon>Fungi</taxon>
        <taxon>Dikarya</taxon>
        <taxon>Basidiomycota</taxon>
        <taxon>Agaricomycotina</taxon>
        <taxon>Agaricomycetes</taxon>
        <taxon>Polyporales</taxon>
        <taxon>Phaeolaceae</taxon>
        <taxon>Wolfiporia</taxon>
    </lineage>
</organism>
<feature type="signal peptide" evidence="2">
    <location>
        <begin position="1"/>
        <end position="31"/>
    </location>
</feature>
<evidence type="ECO:0000256" key="1">
    <source>
        <dbReference type="SAM" id="Phobius"/>
    </source>
</evidence>
<feature type="chain" id="PRO_5013709211" description="ABC transmembrane type-1 domain-containing protein" evidence="2">
    <location>
        <begin position="32"/>
        <end position="102"/>
    </location>
</feature>
<keyword evidence="4" id="KW-1185">Reference proteome</keyword>